<feature type="transmembrane region" description="Helical" evidence="1">
    <location>
        <begin position="147"/>
        <end position="180"/>
    </location>
</feature>
<feature type="transmembrane region" description="Helical" evidence="1">
    <location>
        <begin position="105"/>
        <end position="135"/>
    </location>
</feature>
<feature type="transmembrane region" description="Helical" evidence="1">
    <location>
        <begin position="186"/>
        <end position="215"/>
    </location>
</feature>
<proteinExistence type="predicted"/>
<evidence type="ECO:0000313" key="2">
    <source>
        <dbReference type="EMBL" id="KAJ8882717.1"/>
    </source>
</evidence>
<dbReference type="EMBL" id="JARBHB010000005">
    <property type="protein sequence ID" value="KAJ8882717.1"/>
    <property type="molecule type" value="Genomic_DNA"/>
</dbReference>
<sequence length="241" mass="25602">MTETLHALRLALVLGRGGPTEVHPILNMASELVNTVPRLMVTMIPDTRSQALYSILEEEGIDGMQRCGKWAIPEKTHRPAASSCTIPTCKHLGATPPGIKPGSQWWEAILCGIVLCGVVLCGVVLCGIVLCWIVLCRIVLCGIVLCGIVLWGIVLCGVVLCGIVLCGVVLCGIVLCWIVLCRIVLWGIVLCGIVLCGIVLCGIVLCGIVLCGIVLCGHVEHKCAVCRVFASPGNEFESRVP</sequence>
<dbReference type="Proteomes" id="UP001159363">
    <property type="component" value="Chromosome 4"/>
</dbReference>
<reference evidence="2 3" key="1">
    <citation type="submission" date="2023-02" db="EMBL/GenBank/DDBJ databases">
        <title>LHISI_Scaffold_Assembly.</title>
        <authorList>
            <person name="Stuart O.P."/>
            <person name="Cleave R."/>
            <person name="Magrath M.J.L."/>
            <person name="Mikheyev A.S."/>
        </authorList>
    </citation>
    <scope>NUCLEOTIDE SEQUENCE [LARGE SCALE GENOMIC DNA]</scope>
    <source>
        <strain evidence="2">Daus_M_001</strain>
        <tissue evidence="2">Leg muscle</tissue>
    </source>
</reference>
<comment type="caution">
    <text evidence="2">The sequence shown here is derived from an EMBL/GenBank/DDBJ whole genome shotgun (WGS) entry which is preliminary data.</text>
</comment>
<keyword evidence="1" id="KW-1133">Transmembrane helix</keyword>
<organism evidence="2 3">
    <name type="scientific">Dryococelus australis</name>
    <dbReference type="NCBI Taxonomy" id="614101"/>
    <lineage>
        <taxon>Eukaryota</taxon>
        <taxon>Metazoa</taxon>
        <taxon>Ecdysozoa</taxon>
        <taxon>Arthropoda</taxon>
        <taxon>Hexapoda</taxon>
        <taxon>Insecta</taxon>
        <taxon>Pterygota</taxon>
        <taxon>Neoptera</taxon>
        <taxon>Polyneoptera</taxon>
        <taxon>Phasmatodea</taxon>
        <taxon>Verophasmatodea</taxon>
        <taxon>Anareolatae</taxon>
        <taxon>Phasmatidae</taxon>
        <taxon>Eurycanthinae</taxon>
        <taxon>Dryococelus</taxon>
    </lineage>
</organism>
<name>A0ABQ9HEH2_9NEOP</name>
<dbReference type="SUPFAM" id="SSF141571">
    <property type="entry name" value="Pentapeptide repeat-like"/>
    <property type="match status" value="1"/>
</dbReference>
<accession>A0ABQ9HEH2</accession>
<keyword evidence="1" id="KW-0812">Transmembrane</keyword>
<evidence type="ECO:0000256" key="1">
    <source>
        <dbReference type="SAM" id="Phobius"/>
    </source>
</evidence>
<evidence type="ECO:0000313" key="3">
    <source>
        <dbReference type="Proteomes" id="UP001159363"/>
    </source>
</evidence>
<gene>
    <name evidence="2" type="ORF">PR048_014530</name>
</gene>
<keyword evidence="1" id="KW-0472">Membrane</keyword>
<protein>
    <submittedName>
        <fullName evidence="2">Uncharacterized protein</fullName>
    </submittedName>
</protein>
<keyword evidence="3" id="KW-1185">Reference proteome</keyword>